<comment type="caution">
    <text evidence="11">The sequence shown here is derived from an EMBL/GenBank/DDBJ whole genome shotgun (WGS) entry which is preliminary data.</text>
</comment>
<comment type="cofactor">
    <cofactor evidence="8">
        <name>Cu cation</name>
        <dbReference type="ChEBI" id="CHEBI:23378"/>
    </cofactor>
    <text evidence="8">Contains 1 topaquinone per subunit.</text>
</comment>
<keyword evidence="2 8" id="KW-0479">Metal-binding</keyword>
<dbReference type="NCBIfam" id="NF008559">
    <property type="entry name" value="PRK11504.1"/>
    <property type="match status" value="1"/>
</dbReference>
<evidence type="ECO:0000313" key="12">
    <source>
        <dbReference type="Proteomes" id="UP000093111"/>
    </source>
</evidence>
<protein>
    <recommendedName>
        <fullName evidence="8">Amine oxidase</fullName>
        <ecNumber evidence="8">1.4.3.-</ecNumber>
    </recommendedName>
</protein>
<dbReference type="Gene3D" id="2.70.98.20">
    <property type="entry name" value="Copper amine oxidase, catalytic domain"/>
    <property type="match status" value="1"/>
</dbReference>
<gene>
    <name evidence="11" type="ORF">ADU59_10090</name>
</gene>
<evidence type="ECO:0000256" key="1">
    <source>
        <dbReference type="ARBA" id="ARBA00007983"/>
    </source>
</evidence>
<reference evidence="11 12" key="1">
    <citation type="journal article" date="2016" name="Syst. Appl. Microbiol.">
        <title>Pararhizobium polonicum sp. nov. isolated from tumors on stone fruit rootstocks.</title>
        <authorList>
            <person name="Pulawska J."/>
            <person name="Kuzmanovic N."/>
            <person name="Willems A."/>
            <person name="Pothier J.F."/>
        </authorList>
    </citation>
    <scope>NUCLEOTIDE SEQUENCE [LARGE SCALE GENOMIC DNA]</scope>
    <source>
        <strain evidence="11 12">F5.1</strain>
    </source>
</reference>
<dbReference type="PATRIC" id="fig|1612624.7.peg.3568"/>
<dbReference type="Gene3D" id="3.10.450.40">
    <property type="match status" value="2"/>
</dbReference>
<accession>A0A1C7P399</accession>
<evidence type="ECO:0000256" key="3">
    <source>
        <dbReference type="ARBA" id="ARBA00022772"/>
    </source>
</evidence>
<dbReference type="OrthoDB" id="9772590at2"/>
<organism evidence="11 12">
    <name type="scientific">Pararhizobium polonicum</name>
    <dbReference type="NCBI Taxonomy" id="1612624"/>
    <lineage>
        <taxon>Bacteria</taxon>
        <taxon>Pseudomonadati</taxon>
        <taxon>Pseudomonadota</taxon>
        <taxon>Alphaproteobacteria</taxon>
        <taxon>Hyphomicrobiales</taxon>
        <taxon>Rhizobiaceae</taxon>
        <taxon>Rhizobium/Agrobacterium group</taxon>
        <taxon>Pararhizobium</taxon>
    </lineage>
</organism>
<dbReference type="SUPFAM" id="SSF49998">
    <property type="entry name" value="Amine oxidase catalytic domain"/>
    <property type="match status" value="1"/>
</dbReference>
<dbReference type="PANTHER" id="PTHR10638:SF41">
    <property type="entry name" value="AMINE OXIDASE"/>
    <property type="match status" value="1"/>
</dbReference>
<feature type="domain" description="Copper amine oxidase catalytic" evidence="9">
    <location>
        <begin position="238"/>
        <end position="639"/>
    </location>
</feature>
<name>A0A1C7P399_9HYPH</name>
<dbReference type="InterPro" id="IPR049948">
    <property type="entry name" value="Cu_Am_ox_TPQ-bd"/>
</dbReference>
<dbReference type="PANTHER" id="PTHR10638">
    <property type="entry name" value="COPPER AMINE OXIDASE"/>
    <property type="match status" value="1"/>
</dbReference>
<dbReference type="SUPFAM" id="SSF54416">
    <property type="entry name" value="Amine oxidase N-terminal region"/>
    <property type="match status" value="2"/>
</dbReference>
<evidence type="ECO:0000256" key="2">
    <source>
        <dbReference type="ARBA" id="ARBA00022723"/>
    </source>
</evidence>
<evidence type="ECO:0000256" key="8">
    <source>
        <dbReference type="RuleBase" id="RU000672"/>
    </source>
</evidence>
<dbReference type="InterPro" id="IPR000269">
    <property type="entry name" value="Cu_amine_oxidase"/>
</dbReference>
<dbReference type="InterPro" id="IPR016182">
    <property type="entry name" value="Cu_amine_oxidase_N-reg"/>
</dbReference>
<evidence type="ECO:0000256" key="6">
    <source>
        <dbReference type="PIRSR" id="PIRSR600269-50"/>
    </source>
</evidence>
<evidence type="ECO:0000256" key="4">
    <source>
        <dbReference type="ARBA" id="ARBA00023002"/>
    </source>
</evidence>
<keyword evidence="12" id="KW-1185">Reference proteome</keyword>
<proteinExistence type="inferred from homology"/>
<feature type="active site" description="Schiff-base intermediate with substrate; via topaquinone" evidence="6">
    <location>
        <position position="398"/>
    </location>
</feature>
<keyword evidence="3 6" id="KW-0801">TPQ</keyword>
<dbReference type="GO" id="GO:0008131">
    <property type="term" value="F:primary methylamine oxidase activity"/>
    <property type="evidence" value="ECO:0007669"/>
    <property type="project" value="InterPro"/>
</dbReference>
<dbReference type="Pfam" id="PF02728">
    <property type="entry name" value="Cu_amine_oxidN3"/>
    <property type="match status" value="1"/>
</dbReference>
<sequence>MDQAVETKHRTAIPAAAAHPLDPFSTAELVLAARIISDHFGWGDDLRVETIDLDEPSKDVVRGFRPGDRIRRIGRFNVYQRGVMGVWQGKVDLDAAKVIGEVFKPEARAMVAIEEVLEIEAAVKADPRFQEALKRRGLLDELDFMCVDPWTVGNFGHELHQGRRVLSCFIWMRTFPDDNYYAHPVEGIHPLVDLATLEILEVKDYFEESGDFIPVPRTPLNYDADILKEFRAPSVPLDVVQPAGAGFKVDGNRVTWENWDFRVGFNGREGLVLYTIGYTQKGKRRPIVYRASIAELVVPYGATERNHYHKNVFDHGELGFGRMANSLSLGCDCLGVIHYFDGVVPGLFGDARTIENAICLHEEDAGLSWKHFDVRNDRTEVRRARRLVISSISTIGNYEYASYWYLHQDGRIEFEMKATGVINTAACKPGEPGRFGTEVAPGLVGHIHQHVFCARLDMEVDGPNNTVVECDTFALPAGPDNPYLNGFAVEATPLTTELGAKRNVDFDRMRYWKVINPDVKNWVGTPTAYKLEASSPVKPFTHPDSPSGKRGRFIEHQLWVTAYDPDERYPAGEFVNQSTGDDGVAVWTTKDRPVENTDIVLWHAFGLHHLPRPEDHPVQPCISCGFKLMPAGFFDQNPVIDLPRTKNEASRHASKCGCSASEAAE</sequence>
<comment type="PTM">
    <text evidence="7 8">Topaquinone (TPQ) is generated by copper-dependent autoxidation of a specific tyrosyl residue.</text>
</comment>
<feature type="active site" description="Proton acceptor" evidence="6">
    <location>
        <position position="314"/>
    </location>
</feature>
<feature type="domain" description="Copper amine oxidase N3-terminal" evidence="10">
    <location>
        <begin position="110"/>
        <end position="204"/>
    </location>
</feature>
<dbReference type="InterPro" id="IPR015802">
    <property type="entry name" value="Cu_amine_oxidase_N3"/>
</dbReference>
<dbReference type="AlphaFoldDB" id="A0A1C7P399"/>
<evidence type="ECO:0000256" key="7">
    <source>
        <dbReference type="PIRSR" id="PIRSR600269-51"/>
    </source>
</evidence>
<dbReference type="InterPro" id="IPR036460">
    <property type="entry name" value="Cu_amine_oxidase_C_sf"/>
</dbReference>
<feature type="modified residue" description="2',4',5'-topaquinone" evidence="7">
    <location>
        <position position="398"/>
    </location>
</feature>
<dbReference type="Pfam" id="PF01179">
    <property type="entry name" value="Cu_amine_oxid"/>
    <property type="match status" value="1"/>
</dbReference>
<comment type="similarity">
    <text evidence="1 8">Belongs to the copper/topaquinone oxidase family.</text>
</comment>
<dbReference type="STRING" id="1612624.ADU59_10090"/>
<dbReference type="EMBL" id="LGLV01000006">
    <property type="protein sequence ID" value="OBZ95709.1"/>
    <property type="molecule type" value="Genomic_DNA"/>
</dbReference>
<dbReference type="InterPro" id="IPR015798">
    <property type="entry name" value="Cu_amine_oxidase_C"/>
</dbReference>
<dbReference type="GO" id="GO:0009308">
    <property type="term" value="P:amine metabolic process"/>
    <property type="evidence" value="ECO:0007669"/>
    <property type="project" value="UniProtKB-UniRule"/>
</dbReference>
<evidence type="ECO:0000259" key="10">
    <source>
        <dbReference type="Pfam" id="PF02728"/>
    </source>
</evidence>
<dbReference type="EC" id="1.4.3.-" evidence="8"/>
<dbReference type="RefSeq" id="WP_068953957.1">
    <property type="nucleotide sequence ID" value="NZ_LGLV01000006.1"/>
</dbReference>
<evidence type="ECO:0000256" key="5">
    <source>
        <dbReference type="ARBA" id="ARBA00023008"/>
    </source>
</evidence>
<evidence type="ECO:0000313" key="11">
    <source>
        <dbReference type="EMBL" id="OBZ95709.1"/>
    </source>
</evidence>
<evidence type="ECO:0000259" key="9">
    <source>
        <dbReference type="Pfam" id="PF01179"/>
    </source>
</evidence>
<keyword evidence="5 8" id="KW-0186">Copper</keyword>
<dbReference type="PROSITE" id="PS01164">
    <property type="entry name" value="COPPER_AMINE_OXID_1"/>
    <property type="match status" value="1"/>
</dbReference>
<keyword evidence="4 8" id="KW-0560">Oxidoreductase</keyword>
<dbReference type="Proteomes" id="UP000093111">
    <property type="component" value="Unassembled WGS sequence"/>
</dbReference>
<dbReference type="GO" id="GO:0048038">
    <property type="term" value="F:quinone binding"/>
    <property type="evidence" value="ECO:0007669"/>
    <property type="project" value="InterPro"/>
</dbReference>
<dbReference type="GO" id="GO:0005507">
    <property type="term" value="F:copper ion binding"/>
    <property type="evidence" value="ECO:0007669"/>
    <property type="project" value="InterPro"/>
</dbReference>